<dbReference type="PANTHER" id="PTHR23030:SF30">
    <property type="entry name" value="TYROSINE-PROTEIN PHOSPHATASE NON-RECEPTOR TYPE 23"/>
    <property type="match status" value="1"/>
</dbReference>
<evidence type="ECO:0000313" key="10">
    <source>
        <dbReference type="Proteomes" id="UP000812966"/>
    </source>
</evidence>
<comment type="subcellular location">
    <subcellularLocation>
        <location evidence="2">Cytoplasm</location>
    </subcellularLocation>
    <subcellularLocation>
        <location evidence="1">Endosome</location>
    </subcellularLocation>
</comment>
<dbReference type="InterPro" id="IPR038499">
    <property type="entry name" value="BRO1_sf"/>
</dbReference>
<feature type="region of interest" description="Disordered" evidence="7">
    <location>
        <begin position="777"/>
        <end position="1020"/>
    </location>
</feature>
<feature type="compositionally biased region" description="Pro residues" evidence="7">
    <location>
        <begin position="978"/>
        <end position="987"/>
    </location>
</feature>
<feature type="compositionally biased region" description="Pro residues" evidence="7">
    <location>
        <begin position="1005"/>
        <end position="1014"/>
    </location>
</feature>
<dbReference type="SMART" id="SM01041">
    <property type="entry name" value="BRO1"/>
    <property type="match status" value="1"/>
</dbReference>
<feature type="compositionally biased region" description="Polar residues" evidence="7">
    <location>
        <begin position="777"/>
        <end position="799"/>
    </location>
</feature>
<dbReference type="InterPro" id="IPR025304">
    <property type="entry name" value="ALIX_V_dom"/>
</dbReference>
<dbReference type="Proteomes" id="UP000812966">
    <property type="component" value="Unassembled WGS sequence"/>
</dbReference>
<dbReference type="PANTHER" id="PTHR23030">
    <property type="entry name" value="PCD6 INTERACTING PROTEIN-RELATED"/>
    <property type="match status" value="1"/>
</dbReference>
<feature type="compositionally biased region" description="Low complexity" evidence="7">
    <location>
        <begin position="885"/>
        <end position="923"/>
    </location>
</feature>
<proteinExistence type="predicted"/>
<dbReference type="Pfam" id="PF03097">
    <property type="entry name" value="BRO1"/>
    <property type="match status" value="1"/>
</dbReference>
<evidence type="ECO:0000259" key="8">
    <source>
        <dbReference type="PROSITE" id="PS51180"/>
    </source>
</evidence>
<accession>A0A8K0JIZ0</accession>
<dbReference type="GO" id="GO:0043328">
    <property type="term" value="P:protein transport to vacuole involved in ubiquitin-dependent protein catabolic process via the multivesicular body sorting pathway"/>
    <property type="evidence" value="ECO:0007669"/>
    <property type="project" value="TreeGrafter"/>
</dbReference>
<feature type="compositionally biased region" description="Low complexity" evidence="7">
    <location>
        <begin position="824"/>
        <end position="834"/>
    </location>
</feature>
<feature type="coiled-coil region" evidence="6">
    <location>
        <begin position="487"/>
        <end position="521"/>
    </location>
</feature>
<evidence type="ECO:0000256" key="4">
    <source>
        <dbReference type="ARBA" id="ARBA00022753"/>
    </source>
</evidence>
<feature type="compositionally biased region" description="Pro residues" evidence="7">
    <location>
        <begin position="924"/>
        <end position="933"/>
    </location>
</feature>
<organism evidence="9 10">
    <name type="scientific">Filobasidium floriforme</name>
    <dbReference type="NCBI Taxonomy" id="5210"/>
    <lineage>
        <taxon>Eukaryota</taxon>
        <taxon>Fungi</taxon>
        <taxon>Dikarya</taxon>
        <taxon>Basidiomycota</taxon>
        <taxon>Agaricomycotina</taxon>
        <taxon>Tremellomycetes</taxon>
        <taxon>Filobasidiales</taxon>
        <taxon>Filobasidiaceae</taxon>
        <taxon>Filobasidium</taxon>
    </lineage>
</organism>
<reference evidence="9" key="1">
    <citation type="submission" date="2020-04" db="EMBL/GenBank/DDBJ databases">
        <title>Analysis of mating type loci in Filobasidium floriforme.</title>
        <authorList>
            <person name="Nowrousian M."/>
        </authorList>
    </citation>
    <scope>NUCLEOTIDE SEQUENCE</scope>
    <source>
        <strain evidence="9">CBS 6242</strain>
    </source>
</reference>
<dbReference type="Gene3D" id="1.20.120.560">
    <property type="entry name" value="alix/aip1 in complex with the ypdl late domain"/>
    <property type="match status" value="1"/>
</dbReference>
<dbReference type="Gene3D" id="1.25.40.280">
    <property type="entry name" value="alix/aip1 like domains"/>
    <property type="match status" value="1"/>
</dbReference>
<keyword evidence="3" id="KW-0963">Cytoplasm</keyword>
<evidence type="ECO:0000256" key="5">
    <source>
        <dbReference type="ARBA" id="ARBA00041284"/>
    </source>
</evidence>
<comment type="caution">
    <text evidence="9">The sequence shown here is derived from an EMBL/GenBank/DDBJ whole genome shotgun (WGS) entry which is preliminary data.</text>
</comment>
<name>A0A8K0JIZ0_9TREE</name>
<feature type="compositionally biased region" description="Pro residues" evidence="7">
    <location>
        <begin position="958"/>
        <end position="971"/>
    </location>
</feature>
<keyword evidence="4" id="KW-0967">Endosome</keyword>
<dbReference type="PROSITE" id="PS51180">
    <property type="entry name" value="BRO1"/>
    <property type="match status" value="1"/>
</dbReference>
<dbReference type="PRINTS" id="PR01217">
    <property type="entry name" value="PRICHEXTENSN"/>
</dbReference>
<keyword evidence="10" id="KW-1185">Reference proteome</keyword>
<gene>
    <name evidence="9" type="ORF">FFLO_04376</name>
</gene>
<dbReference type="Pfam" id="PF13949">
    <property type="entry name" value="ALIX_LYPXL_bnd"/>
    <property type="match status" value="1"/>
</dbReference>
<evidence type="ECO:0000256" key="2">
    <source>
        <dbReference type="ARBA" id="ARBA00004496"/>
    </source>
</evidence>
<keyword evidence="6" id="KW-0175">Coiled coil</keyword>
<feature type="compositionally biased region" description="Pro residues" evidence="7">
    <location>
        <begin position="841"/>
        <end position="850"/>
    </location>
</feature>
<evidence type="ECO:0000256" key="6">
    <source>
        <dbReference type="SAM" id="Coils"/>
    </source>
</evidence>
<protein>
    <recommendedName>
        <fullName evidence="5">BRO domain-containing protein 1</fullName>
    </recommendedName>
</protein>
<evidence type="ECO:0000256" key="7">
    <source>
        <dbReference type="SAM" id="MobiDB-lite"/>
    </source>
</evidence>
<dbReference type="AlphaFoldDB" id="A0A8K0JIZ0"/>
<dbReference type="GO" id="GO:0005768">
    <property type="term" value="C:endosome"/>
    <property type="evidence" value="ECO:0007669"/>
    <property type="project" value="UniProtKB-SubCell"/>
</dbReference>
<sequence>MTSHNSPFISLPRKTTGETDFATPIRQTIGQVYGERPDGYAEDIGSLTRCRGDAVKGAGSDVTARDLLFKYFGQLELLELRFAETKISFTWNDAYTHKPTTQTSLAFEKASILHLLSSVLSHLGATSPRTSPEGVKRAYAALRQAAGLLNFINENFLHAPSTDLSREVVSLSAKLMIAQAGETFLEKCIGEKKPSALVCKMCQSVAQSYAGLQEDAKEFQGKGILDRNWVNVFAIKAKYFASLAQWYRAGIDTGKGDHGPGLVRYGMAQTLANEAHKLAKEFNYSYTPSSSTAALTGNVSWGEEPPVAHSTLPSDAASALLEITKAHLAVTTEAKTTADKDNDLVYHALAPSESSLPAIEPLPSTGLAAPITIQEIYAQPAVSGLIGPDIFRRLVPLEVHEKASVYSEEKAKLVRAEQERCDIGESETRAGLDDLRVRERIHRYAGILDGPNNAQGGQGSGLPREVAGWAEEISNRERRDGPIEDVFRRNDQRRDKAQEELDAMAREMDEESRECERMRAKHGHLWTMSPSSSHNRQYKEQVKSHLDSLKSADNSDRTIADTWSSIQWSVDVLRGPRHNLENMYTDAAAGKDASARLNLLDVDVAEEELDDREREDLQGIIGELQERVDRMDKVRRERDEVLKDLKEKIQTDDVSHLLLLNRRSQGVEPTLFAAELEKFSPYQHRISAALASQSGLLDEMAALIKQAENGRGVRDAQRKMGGAAQRRDDLDRRFRAAYEGYMDARSNLDKGSHFYDNLTTLIDSLRRNVRGFISSRTQERNQAIGTIESRQSGGLSPSRASDGLESALSNMSLSSRPPAPPAQSPYASQAYSSPTSMRQQAPPPPPPPASNPYDFGSFGNLPSAFSTDARQSSMSPPLPPPPPKMTGGSSPYNSYSSQPPAQQYASYSQTPSSAYPSYPSNTGPYPPPPPKPSYPSSSAGNYGPPPPTTYSTSTPSYPSYPAPPAPGPPQQQPSYPSYSPPGAPPRPGSQAPYGQQSYGQGVSFPSPPTHPPGGYPSRQY</sequence>
<evidence type="ECO:0000256" key="1">
    <source>
        <dbReference type="ARBA" id="ARBA00004177"/>
    </source>
</evidence>
<dbReference type="EMBL" id="JABELV010000092">
    <property type="protein sequence ID" value="KAG7531379.1"/>
    <property type="molecule type" value="Genomic_DNA"/>
</dbReference>
<dbReference type="InterPro" id="IPR004328">
    <property type="entry name" value="BRO1_dom"/>
</dbReference>
<evidence type="ECO:0000256" key="3">
    <source>
        <dbReference type="ARBA" id="ARBA00022490"/>
    </source>
</evidence>
<evidence type="ECO:0000313" key="9">
    <source>
        <dbReference type="EMBL" id="KAG7531379.1"/>
    </source>
</evidence>
<feature type="domain" description="BRO1" evidence="8">
    <location>
        <begin position="7"/>
        <end position="428"/>
    </location>
</feature>
<dbReference type="Gene3D" id="1.20.140.50">
    <property type="entry name" value="alix/aip1 like domains"/>
    <property type="match status" value="1"/>
</dbReference>